<reference evidence="2" key="1">
    <citation type="submission" date="2021-12" db="EMBL/GenBank/DDBJ databases">
        <authorList>
            <person name="Zaccaron A."/>
            <person name="Stergiopoulos I."/>
        </authorList>
    </citation>
    <scope>NUCLEOTIDE SEQUENCE</scope>
    <source>
        <strain evidence="2">Race5_Kim</strain>
    </source>
</reference>
<name>A0A9Q8USX0_PASFU</name>
<dbReference type="KEGG" id="ffu:CLAFUR5_11038"/>
<feature type="compositionally biased region" description="Polar residues" evidence="1">
    <location>
        <begin position="1"/>
        <end position="14"/>
    </location>
</feature>
<evidence type="ECO:0000313" key="3">
    <source>
        <dbReference type="Proteomes" id="UP000756132"/>
    </source>
</evidence>
<gene>
    <name evidence="2" type="ORF">CLAFUR5_11038</name>
</gene>
<dbReference type="RefSeq" id="XP_047765660.1">
    <property type="nucleotide sequence ID" value="XM_047910186.1"/>
</dbReference>
<organism evidence="2 3">
    <name type="scientific">Passalora fulva</name>
    <name type="common">Tomato leaf mold</name>
    <name type="synonym">Cladosporium fulvum</name>
    <dbReference type="NCBI Taxonomy" id="5499"/>
    <lineage>
        <taxon>Eukaryota</taxon>
        <taxon>Fungi</taxon>
        <taxon>Dikarya</taxon>
        <taxon>Ascomycota</taxon>
        <taxon>Pezizomycotina</taxon>
        <taxon>Dothideomycetes</taxon>
        <taxon>Dothideomycetidae</taxon>
        <taxon>Mycosphaerellales</taxon>
        <taxon>Mycosphaerellaceae</taxon>
        <taxon>Fulvia</taxon>
    </lineage>
</organism>
<proteinExistence type="predicted"/>
<dbReference type="Proteomes" id="UP000756132">
    <property type="component" value="Chromosome 8"/>
</dbReference>
<keyword evidence="3" id="KW-1185">Reference proteome</keyword>
<evidence type="ECO:0000313" key="2">
    <source>
        <dbReference type="EMBL" id="UJO21294.1"/>
    </source>
</evidence>
<evidence type="ECO:0000256" key="1">
    <source>
        <dbReference type="SAM" id="MobiDB-lite"/>
    </source>
</evidence>
<dbReference type="OrthoDB" id="3629888at2759"/>
<protein>
    <submittedName>
        <fullName evidence="2">Uncharacterized protein</fullName>
    </submittedName>
</protein>
<dbReference type="GeneID" id="71990916"/>
<dbReference type="AlphaFoldDB" id="A0A9Q8USX0"/>
<reference evidence="2" key="2">
    <citation type="journal article" date="2022" name="Microb. Genom.">
        <title>A chromosome-scale genome assembly of the tomato pathogen Cladosporium fulvum reveals a compartmentalized genome architecture and the presence of a dispensable chromosome.</title>
        <authorList>
            <person name="Zaccaron A.Z."/>
            <person name="Chen L.H."/>
            <person name="Samaras A."/>
            <person name="Stergiopoulos I."/>
        </authorList>
    </citation>
    <scope>NUCLEOTIDE SEQUENCE</scope>
    <source>
        <strain evidence="2">Race5_Kim</strain>
    </source>
</reference>
<feature type="region of interest" description="Disordered" evidence="1">
    <location>
        <begin position="1"/>
        <end position="34"/>
    </location>
</feature>
<accession>A0A9Q8USX0</accession>
<sequence>MAASQSDTNPSAQPKSAAMDHPPATDGAKADSKASVLTLPRELRDIIYEYTFSGHEYSIHDKKRDHTTGLLRACQQLRAESITTYYKLTRFRCD</sequence>
<dbReference type="EMBL" id="CP090170">
    <property type="protein sequence ID" value="UJO21294.1"/>
    <property type="molecule type" value="Genomic_DNA"/>
</dbReference>